<dbReference type="EMBL" id="JADFTS010000003">
    <property type="protein sequence ID" value="KAF9616553.1"/>
    <property type="molecule type" value="Genomic_DNA"/>
</dbReference>
<protein>
    <submittedName>
        <fullName evidence="2">Uncharacterized protein</fullName>
    </submittedName>
</protein>
<evidence type="ECO:0000256" key="1">
    <source>
        <dbReference type="SAM" id="MobiDB-lite"/>
    </source>
</evidence>
<accession>A0A835M1V0</accession>
<feature type="compositionally biased region" description="Acidic residues" evidence="1">
    <location>
        <begin position="48"/>
        <end position="57"/>
    </location>
</feature>
<feature type="region of interest" description="Disordered" evidence="1">
    <location>
        <begin position="21"/>
        <end position="57"/>
    </location>
</feature>
<comment type="caution">
    <text evidence="2">The sequence shown here is derived from an EMBL/GenBank/DDBJ whole genome shotgun (WGS) entry which is preliminary data.</text>
</comment>
<proteinExistence type="predicted"/>
<dbReference type="Proteomes" id="UP000631114">
    <property type="component" value="Unassembled WGS sequence"/>
</dbReference>
<organism evidence="2 3">
    <name type="scientific">Coptis chinensis</name>
    <dbReference type="NCBI Taxonomy" id="261450"/>
    <lineage>
        <taxon>Eukaryota</taxon>
        <taxon>Viridiplantae</taxon>
        <taxon>Streptophyta</taxon>
        <taxon>Embryophyta</taxon>
        <taxon>Tracheophyta</taxon>
        <taxon>Spermatophyta</taxon>
        <taxon>Magnoliopsida</taxon>
        <taxon>Ranunculales</taxon>
        <taxon>Ranunculaceae</taxon>
        <taxon>Coptidoideae</taxon>
        <taxon>Coptis</taxon>
    </lineage>
</organism>
<evidence type="ECO:0000313" key="2">
    <source>
        <dbReference type="EMBL" id="KAF9616553.1"/>
    </source>
</evidence>
<gene>
    <name evidence="2" type="ORF">IFM89_030320</name>
</gene>
<sequence length="144" mass="15766">MDSIFQIHFLELQVGDDTNVEGRGVDGNKIVEDDDRNWGSASSSSSGEVEEENSEDEELLIDSLLNQNETNSSDNVSRVNEMQLSENWVANTVIPLGTMLGVTMGSKGAGDLLKTINSRAEMELQILKTNTEVIEKGKSVFNVD</sequence>
<name>A0A835M1V0_9MAGN</name>
<dbReference type="AlphaFoldDB" id="A0A835M1V0"/>
<keyword evidence="3" id="KW-1185">Reference proteome</keyword>
<reference evidence="2 3" key="1">
    <citation type="submission" date="2020-10" db="EMBL/GenBank/DDBJ databases">
        <title>The Coptis chinensis genome and diversification of protoberbering-type alkaloids.</title>
        <authorList>
            <person name="Wang B."/>
            <person name="Shu S."/>
            <person name="Song C."/>
            <person name="Liu Y."/>
        </authorList>
    </citation>
    <scope>NUCLEOTIDE SEQUENCE [LARGE SCALE GENOMIC DNA]</scope>
    <source>
        <strain evidence="2">HL-2020</strain>
        <tissue evidence="2">Leaf</tissue>
    </source>
</reference>
<evidence type="ECO:0000313" key="3">
    <source>
        <dbReference type="Proteomes" id="UP000631114"/>
    </source>
</evidence>